<reference evidence="2 3" key="1">
    <citation type="submission" date="2021-06" db="EMBL/GenBank/DDBJ databases">
        <title>Caerostris extrusa draft genome.</title>
        <authorList>
            <person name="Kono N."/>
            <person name="Arakawa K."/>
        </authorList>
    </citation>
    <scope>NUCLEOTIDE SEQUENCE [LARGE SCALE GENOMIC DNA]</scope>
</reference>
<dbReference type="EMBL" id="BPLR01010271">
    <property type="protein sequence ID" value="GIY38205.1"/>
    <property type="molecule type" value="Genomic_DNA"/>
</dbReference>
<keyword evidence="3" id="KW-1185">Reference proteome</keyword>
<feature type="region of interest" description="Disordered" evidence="1">
    <location>
        <begin position="45"/>
        <end position="67"/>
    </location>
</feature>
<organism evidence="2 3">
    <name type="scientific">Caerostris extrusa</name>
    <name type="common">Bark spider</name>
    <name type="synonym">Caerostris bankana</name>
    <dbReference type="NCBI Taxonomy" id="172846"/>
    <lineage>
        <taxon>Eukaryota</taxon>
        <taxon>Metazoa</taxon>
        <taxon>Ecdysozoa</taxon>
        <taxon>Arthropoda</taxon>
        <taxon>Chelicerata</taxon>
        <taxon>Arachnida</taxon>
        <taxon>Araneae</taxon>
        <taxon>Araneomorphae</taxon>
        <taxon>Entelegynae</taxon>
        <taxon>Araneoidea</taxon>
        <taxon>Araneidae</taxon>
        <taxon>Caerostris</taxon>
    </lineage>
</organism>
<feature type="region of interest" description="Disordered" evidence="1">
    <location>
        <begin position="1"/>
        <end position="21"/>
    </location>
</feature>
<dbReference type="AlphaFoldDB" id="A0AAV4SVS9"/>
<proteinExistence type="predicted"/>
<comment type="caution">
    <text evidence="2">The sequence shown here is derived from an EMBL/GenBank/DDBJ whole genome shotgun (WGS) entry which is preliminary data.</text>
</comment>
<evidence type="ECO:0000313" key="2">
    <source>
        <dbReference type="EMBL" id="GIY38205.1"/>
    </source>
</evidence>
<accession>A0AAV4SVS9</accession>
<evidence type="ECO:0000256" key="1">
    <source>
        <dbReference type="SAM" id="MobiDB-lite"/>
    </source>
</evidence>
<evidence type="ECO:0000313" key="3">
    <source>
        <dbReference type="Proteomes" id="UP001054945"/>
    </source>
</evidence>
<sequence>MHVRTEELPSGARDIHGCLQNRHPSSHFMPVVPLVQCSSQGESKELQISPTTEFPHGRKNQSNESLKNILSTNNRGLVRESLNCSWYAVARISVFAG</sequence>
<protein>
    <submittedName>
        <fullName evidence="2">Uncharacterized protein</fullName>
    </submittedName>
</protein>
<name>A0AAV4SVS9_CAEEX</name>
<dbReference type="Proteomes" id="UP001054945">
    <property type="component" value="Unassembled WGS sequence"/>
</dbReference>
<gene>
    <name evidence="2" type="ORF">CEXT_708411</name>
</gene>